<evidence type="ECO:0000256" key="1">
    <source>
        <dbReference type="ARBA" id="ARBA00016067"/>
    </source>
</evidence>
<evidence type="ECO:0000313" key="7">
    <source>
        <dbReference type="EMBL" id="KAG0665931.1"/>
    </source>
</evidence>
<protein>
    <recommendedName>
        <fullName evidence="1">Anaphase-promoting complex subunit 4</fullName>
    </recommendedName>
</protein>
<organism evidence="7 8">
    <name type="scientific">Maudiozyma exigua</name>
    <name type="common">Yeast</name>
    <name type="synonym">Kazachstania exigua</name>
    <dbReference type="NCBI Taxonomy" id="34358"/>
    <lineage>
        <taxon>Eukaryota</taxon>
        <taxon>Fungi</taxon>
        <taxon>Dikarya</taxon>
        <taxon>Ascomycota</taxon>
        <taxon>Saccharomycotina</taxon>
        <taxon>Saccharomycetes</taxon>
        <taxon>Saccharomycetales</taxon>
        <taxon>Saccharomycetaceae</taxon>
        <taxon>Maudiozyma</taxon>
    </lineage>
</organism>
<dbReference type="Proteomes" id="UP000750334">
    <property type="component" value="Unassembled WGS sequence"/>
</dbReference>
<feature type="domain" description="Anaphase-promoting complex subunit 4 long" evidence="6">
    <location>
        <begin position="215"/>
        <end position="401"/>
    </location>
</feature>
<dbReference type="PANTHER" id="PTHR13260:SF0">
    <property type="entry name" value="ANAPHASE-PROMOTING COMPLEX SUBUNIT 4"/>
    <property type="match status" value="1"/>
</dbReference>
<accession>A0A9P6W8K4</accession>
<dbReference type="EMBL" id="PUHR01000108">
    <property type="protein sequence ID" value="KAG0665931.1"/>
    <property type="molecule type" value="Genomic_DNA"/>
</dbReference>
<sequence>MNEEEFYRVEDPEQDLYLTRIEKNIVVRRRSDDEPISSTYIRDWAQLNDCHWDTIMGQFLSIVFTDGSIRLIDVNDNGKLISLIRTTLSNVDASYWGRIIEVGIDSDSTIMNISRSFPKLIKYSMENGSIKMEPFNLVSKKWRQGMNSTFEEEYLRIIDVHMLHSDINDTTSFILNGGITFNKPGNFPGSKLCKIIREKPDIFELWYCDGRKKTMDLTPIVSSRNNMCLIEDIMEFQELLQYLRHHVNFLQNNIIKPYADFLNRVTSVAYDRHKLYQELRQLILTGEVSDELSDWLQYTIGERNILKWEEMAARTYQKTTEILELSIMPAIERTIILTQRCSGLLIVLDSSIGSSLPEIDNINDRLVDIGAQVINELKKTIKDSEYVKQFLNWLHDYVYEISEIENFSPKVQYNYEPTIVTHLIATLKPICLSDIPTDSFFPIDEFNIKLKEVTDIVKNEIINKYIIPKVESLVLAKEDHNTIFPNHEQMKYYKLLDIDIFETGKQTKNVAIMIYKCSQDPNVDRVSVGTMEGIFVHLTLPPCQVTSARLTATQAYELRTGHIRMFRVILESILIETGTIEYLEYIFEIKPITRGITIGYDRNASSYATDWFSQNFTIEQISPPMTENYYITSQPI</sequence>
<keyword evidence="3" id="KW-0498">Mitosis</keyword>
<evidence type="ECO:0000256" key="3">
    <source>
        <dbReference type="ARBA" id="ARBA00022776"/>
    </source>
</evidence>
<dbReference type="InterPro" id="IPR024790">
    <property type="entry name" value="APC4_long_dom"/>
</dbReference>
<keyword evidence="8" id="KW-1185">Reference proteome</keyword>
<name>A0A9P6W8K4_MAUEX</name>
<comment type="caution">
    <text evidence="7">The sequence shown here is derived from an EMBL/GenBank/DDBJ whole genome shotgun (WGS) entry which is preliminary data.</text>
</comment>
<dbReference type="PANTHER" id="PTHR13260">
    <property type="entry name" value="ANAPHASE PROMOTING COMPLEX SUBUNIT 4 APC4"/>
    <property type="match status" value="1"/>
</dbReference>
<proteinExistence type="predicted"/>
<dbReference type="Pfam" id="PF12896">
    <property type="entry name" value="ANAPC4"/>
    <property type="match status" value="1"/>
</dbReference>
<dbReference type="AlphaFoldDB" id="A0A9P6W8K4"/>
<evidence type="ECO:0000256" key="5">
    <source>
        <dbReference type="ARBA" id="ARBA00023306"/>
    </source>
</evidence>
<dbReference type="GO" id="GO:0051301">
    <property type="term" value="P:cell division"/>
    <property type="evidence" value="ECO:0007669"/>
    <property type="project" value="UniProtKB-KW"/>
</dbReference>
<dbReference type="InterPro" id="IPR024789">
    <property type="entry name" value="APC4"/>
</dbReference>
<keyword evidence="5" id="KW-0131">Cell cycle</keyword>
<reference evidence="7 8" key="1">
    <citation type="submission" date="2020-11" db="EMBL/GenBank/DDBJ databases">
        <title>Kefir isolates.</title>
        <authorList>
            <person name="Marcisauskas S."/>
            <person name="Kim Y."/>
            <person name="Blasche S."/>
        </authorList>
    </citation>
    <scope>NUCLEOTIDE SEQUENCE [LARGE SCALE GENOMIC DNA]</scope>
    <source>
        <strain evidence="7 8">OG2</strain>
    </source>
</reference>
<gene>
    <name evidence="7" type="ORF">C6P45_000327</name>
</gene>
<dbReference type="GO" id="GO:0034399">
    <property type="term" value="C:nuclear periphery"/>
    <property type="evidence" value="ECO:0007669"/>
    <property type="project" value="TreeGrafter"/>
</dbReference>
<dbReference type="OrthoDB" id="2110451at2759"/>
<evidence type="ECO:0000313" key="8">
    <source>
        <dbReference type="Proteomes" id="UP000750334"/>
    </source>
</evidence>
<keyword evidence="4" id="KW-0833">Ubl conjugation pathway</keyword>
<dbReference type="GO" id="GO:0005680">
    <property type="term" value="C:anaphase-promoting complex"/>
    <property type="evidence" value="ECO:0007669"/>
    <property type="project" value="InterPro"/>
</dbReference>
<dbReference type="GO" id="GO:0031145">
    <property type="term" value="P:anaphase-promoting complex-dependent catabolic process"/>
    <property type="evidence" value="ECO:0007669"/>
    <property type="project" value="InterPro"/>
</dbReference>
<evidence type="ECO:0000256" key="4">
    <source>
        <dbReference type="ARBA" id="ARBA00022786"/>
    </source>
</evidence>
<evidence type="ECO:0000259" key="6">
    <source>
        <dbReference type="Pfam" id="PF12896"/>
    </source>
</evidence>
<keyword evidence="2" id="KW-0132">Cell division</keyword>
<dbReference type="GO" id="GO:0070979">
    <property type="term" value="P:protein K11-linked ubiquitination"/>
    <property type="evidence" value="ECO:0007669"/>
    <property type="project" value="TreeGrafter"/>
</dbReference>
<evidence type="ECO:0000256" key="2">
    <source>
        <dbReference type="ARBA" id="ARBA00022618"/>
    </source>
</evidence>